<dbReference type="InterPro" id="IPR000008">
    <property type="entry name" value="C2_dom"/>
</dbReference>
<organism evidence="3 4">
    <name type="scientific">Polytolypa hystricis (strain UAMH7299)</name>
    <dbReference type="NCBI Taxonomy" id="1447883"/>
    <lineage>
        <taxon>Eukaryota</taxon>
        <taxon>Fungi</taxon>
        <taxon>Dikarya</taxon>
        <taxon>Ascomycota</taxon>
        <taxon>Pezizomycotina</taxon>
        <taxon>Eurotiomycetes</taxon>
        <taxon>Eurotiomycetidae</taxon>
        <taxon>Onygenales</taxon>
        <taxon>Onygenales incertae sedis</taxon>
        <taxon>Polytolypa</taxon>
    </lineage>
</organism>
<dbReference type="Proteomes" id="UP000224634">
    <property type="component" value="Unassembled WGS sequence"/>
</dbReference>
<protein>
    <recommendedName>
        <fullName evidence="2">C2 domain-containing protein</fullName>
    </recommendedName>
</protein>
<evidence type="ECO:0000256" key="1">
    <source>
        <dbReference type="SAM" id="MobiDB-lite"/>
    </source>
</evidence>
<dbReference type="STRING" id="1447883.A0A2B7XUG5"/>
<keyword evidence="4" id="KW-1185">Reference proteome</keyword>
<dbReference type="OrthoDB" id="270970at2759"/>
<feature type="compositionally biased region" description="Pro residues" evidence="1">
    <location>
        <begin position="274"/>
        <end position="284"/>
    </location>
</feature>
<dbReference type="EMBL" id="PDNA01000115">
    <property type="protein sequence ID" value="PGH12609.1"/>
    <property type="molecule type" value="Genomic_DNA"/>
</dbReference>
<dbReference type="PANTHER" id="PTHR47052:SF3">
    <property type="entry name" value="INGRESSION PROTEIN 1"/>
    <property type="match status" value="1"/>
</dbReference>
<evidence type="ECO:0000313" key="3">
    <source>
        <dbReference type="EMBL" id="PGH12609.1"/>
    </source>
</evidence>
<feature type="compositionally biased region" description="Basic and acidic residues" evidence="1">
    <location>
        <begin position="160"/>
        <end position="173"/>
    </location>
</feature>
<feature type="domain" description="C2" evidence="2">
    <location>
        <begin position="9"/>
        <end position="130"/>
    </location>
</feature>
<dbReference type="PANTHER" id="PTHR47052">
    <property type="entry name" value="CONSERVED SERINE PROLINE-RICH PROTEIN (AFU_ORTHOLOGUE AFUA_2G01790)"/>
    <property type="match status" value="1"/>
</dbReference>
<dbReference type="Pfam" id="PF00168">
    <property type="entry name" value="C2"/>
    <property type="match status" value="1"/>
</dbReference>
<proteinExistence type="predicted"/>
<feature type="compositionally biased region" description="Pro residues" evidence="1">
    <location>
        <begin position="216"/>
        <end position="231"/>
    </location>
</feature>
<dbReference type="InterPro" id="IPR035892">
    <property type="entry name" value="C2_domain_sf"/>
</dbReference>
<dbReference type="Gene3D" id="2.60.40.150">
    <property type="entry name" value="C2 domain"/>
    <property type="match status" value="1"/>
</dbReference>
<dbReference type="AlphaFoldDB" id="A0A2B7XUG5"/>
<feature type="compositionally biased region" description="Polar residues" evidence="1">
    <location>
        <begin position="516"/>
        <end position="525"/>
    </location>
</feature>
<comment type="caution">
    <text evidence="3">The sequence shown here is derived from an EMBL/GenBank/DDBJ whole genome shotgun (WGS) entry which is preliminary data.</text>
</comment>
<dbReference type="CDD" id="cd08681">
    <property type="entry name" value="C2_fungal_Inn1p-like"/>
    <property type="match status" value="1"/>
</dbReference>
<feature type="compositionally biased region" description="Basic and acidic residues" evidence="1">
    <location>
        <begin position="740"/>
        <end position="752"/>
    </location>
</feature>
<dbReference type="SUPFAM" id="SSF49562">
    <property type="entry name" value="C2 domain (Calcium/lipid-binding domain, CaLB)"/>
    <property type="match status" value="1"/>
</dbReference>
<feature type="compositionally biased region" description="Low complexity" evidence="1">
    <location>
        <begin position="548"/>
        <end position="559"/>
    </location>
</feature>
<feature type="compositionally biased region" description="Pro residues" evidence="1">
    <location>
        <begin position="242"/>
        <end position="252"/>
    </location>
</feature>
<sequence length="955" mass="104417">MASKLVKMPAGGHTAGIFADMSVDGPEIGTLVAIFDRAKNLPNRKTMGKQNPYCAARLAKEAKKTDTDMRGGQTPKWDQELRFTVHQSPDYYQLKVSVFNDDKKTDLIGETWVDLRGVIVAGGGQSDQWHGLQCKGKYAGDIRIELTYYDARPKDEAVIERRKEEKAEAKADAARTLSGPRQAKAPKRRPLPADPTGATPPRPSTADDGPITAAEEPPPPAPLRRPPPAQPPVAQQQQQQQQPPPPPPPPPEQQSSRVYETPDDFHRQWAPSNPAAPPPNPAPQHPYETNPPRHAVQPPPVDVYDPHPPQPTHPPLDQQYAPPPEFHQSAALVTTSQLFDAPPNTHHYPPEQNIPYGNDAYEPQPRQQNHHVVAPDHHYSMPPTYPTTGGSRGSHYTTTDPHARTASEISTKSRRHHGSGELHGHYHRYSNAAPPNNDHYIDDAGGSSVHPSDFHSGHGYMQPQVQDEEDEGPPPPPPVHRAGIVQKLPPEPSYHQPSEPVPMPKPLSFGPGRRSPNISDADQQTYVAYSPNYSSSAYPPPEPERQVYSTSPTPSYRSYAGQRDRAYPPVERPVSSNGELVPAALVAGCSPNVVDDPEPPMYEPRHERRQSNVAIQQIPSQQLVRTSPAPVDRPSPRTTPDPRVVPPRKSVSPHPPPLQDPGTLSGVPFSPDSYDALNPGVGNSSALQQPPPAYDSPEGAMEAARQREVEKLRDLGPIIGNDGRVIDPTDHLPTDTWAPEPERKPRKPEVVVRFKHSTMSSRSSTREQKPATTRPHSVIAASYSQRQSQVVDRSSPAAPASQSSVRTRLQKQSGRPQSYIQPSTSRQEQTPPRTSQALRERENLSTYSSSSHSAAATPSYHSAGNSPYHHQPQGSPSSAVSRHSPSTVSRHYQTIGPPIPAKVPIHPGNQNYPASGPGAVVAGTGELDALSEEMKRIDIGVGKRRARISYTGSYE</sequence>
<feature type="compositionally biased region" description="Low complexity" evidence="1">
    <location>
        <begin position="875"/>
        <end position="889"/>
    </location>
</feature>
<reference evidence="3 4" key="1">
    <citation type="submission" date="2017-10" db="EMBL/GenBank/DDBJ databases">
        <title>Comparative genomics in systemic dimorphic fungi from Ajellomycetaceae.</title>
        <authorList>
            <person name="Munoz J.F."/>
            <person name="Mcewen J.G."/>
            <person name="Clay O.K."/>
            <person name="Cuomo C.A."/>
        </authorList>
    </citation>
    <scope>NUCLEOTIDE SEQUENCE [LARGE SCALE GENOMIC DNA]</scope>
    <source>
        <strain evidence="3 4">UAMH7299</strain>
    </source>
</reference>
<gene>
    <name evidence="3" type="ORF">AJ80_06668</name>
</gene>
<feature type="compositionally biased region" description="Basic and acidic residues" evidence="1">
    <location>
        <begin position="704"/>
        <end position="714"/>
    </location>
</feature>
<feature type="compositionally biased region" description="Low complexity" evidence="1">
    <location>
        <begin position="526"/>
        <end position="537"/>
    </location>
</feature>
<dbReference type="InterPro" id="IPR037791">
    <property type="entry name" value="C2_fungal_Inn1"/>
</dbReference>
<feature type="compositionally biased region" description="Low complexity" evidence="1">
    <location>
        <begin position="845"/>
        <end position="863"/>
    </location>
</feature>
<dbReference type="SMART" id="SM00239">
    <property type="entry name" value="C2"/>
    <property type="match status" value="1"/>
</dbReference>
<evidence type="ECO:0000259" key="2">
    <source>
        <dbReference type="PROSITE" id="PS50004"/>
    </source>
</evidence>
<evidence type="ECO:0000313" key="4">
    <source>
        <dbReference type="Proteomes" id="UP000224634"/>
    </source>
</evidence>
<dbReference type="PROSITE" id="PS50004">
    <property type="entry name" value="C2"/>
    <property type="match status" value="1"/>
</dbReference>
<name>A0A2B7XUG5_POLH7</name>
<feature type="compositionally biased region" description="Polar residues" evidence="1">
    <location>
        <begin position="611"/>
        <end position="625"/>
    </location>
</feature>
<feature type="region of interest" description="Disordered" evidence="1">
    <location>
        <begin position="160"/>
        <end position="323"/>
    </location>
</feature>
<feature type="compositionally biased region" description="Basic and acidic residues" evidence="1">
    <location>
        <begin position="724"/>
        <end position="733"/>
    </location>
</feature>
<feature type="compositionally biased region" description="Polar residues" evidence="1">
    <location>
        <begin position="386"/>
        <end position="400"/>
    </location>
</feature>
<feature type="compositionally biased region" description="Pro residues" evidence="1">
    <location>
        <begin position="297"/>
        <end position="314"/>
    </location>
</feature>
<feature type="compositionally biased region" description="Low complexity" evidence="1">
    <location>
        <begin position="232"/>
        <end position="241"/>
    </location>
</feature>
<feature type="region of interest" description="Disordered" evidence="1">
    <location>
        <begin position="339"/>
        <end position="899"/>
    </location>
</feature>
<accession>A0A2B7XUG5</accession>
<feature type="compositionally biased region" description="Polar residues" evidence="1">
    <location>
        <begin position="805"/>
        <end position="837"/>
    </location>
</feature>
<dbReference type="InterPro" id="IPR052981">
    <property type="entry name" value="Ingression_C2_domain"/>
</dbReference>
<feature type="compositionally biased region" description="Low complexity" evidence="1">
    <location>
        <begin position="782"/>
        <end position="804"/>
    </location>
</feature>
<feature type="compositionally biased region" description="Pro residues" evidence="1">
    <location>
        <begin position="631"/>
        <end position="645"/>
    </location>
</feature>